<dbReference type="Gene3D" id="3.30.1490.20">
    <property type="entry name" value="ATP-grasp fold, A domain"/>
    <property type="match status" value="1"/>
</dbReference>
<feature type="region of interest" description="Disordered" evidence="15">
    <location>
        <begin position="24"/>
        <end position="47"/>
    </location>
</feature>
<dbReference type="PANTHER" id="PTHR22931:SF9">
    <property type="entry name" value="PYRUVATE, PHOSPHATE DIKINASE 1, CHLOROPLASTIC"/>
    <property type="match status" value="1"/>
</dbReference>
<feature type="binding site" evidence="13">
    <location>
        <position position="844"/>
    </location>
    <ligand>
        <name>substrate</name>
    </ligand>
</feature>
<evidence type="ECO:0000256" key="13">
    <source>
        <dbReference type="PIRSR" id="PIRSR000853-2"/>
    </source>
</evidence>
<dbReference type="Pfam" id="PF01326">
    <property type="entry name" value="PPDK_N"/>
    <property type="match status" value="3"/>
</dbReference>
<evidence type="ECO:0000256" key="4">
    <source>
        <dbReference type="ARBA" id="ARBA00020138"/>
    </source>
</evidence>
<evidence type="ECO:0000256" key="7">
    <source>
        <dbReference type="ARBA" id="ARBA00022741"/>
    </source>
</evidence>
<dbReference type="PIRSF" id="PIRSF000853">
    <property type="entry name" value="PPDK"/>
    <property type="match status" value="1"/>
</dbReference>
<organism evidence="19 20">
    <name type="scientific">Jiangella ureilytica</name>
    <dbReference type="NCBI Taxonomy" id="2530374"/>
    <lineage>
        <taxon>Bacteria</taxon>
        <taxon>Bacillati</taxon>
        <taxon>Actinomycetota</taxon>
        <taxon>Actinomycetes</taxon>
        <taxon>Jiangellales</taxon>
        <taxon>Jiangellaceae</taxon>
        <taxon>Jiangella</taxon>
    </lineage>
</organism>
<keyword evidence="20" id="KW-1185">Reference proteome</keyword>
<feature type="domain" description="Pyruvate phosphate dikinase AMP/ATP-binding" evidence="17">
    <location>
        <begin position="116"/>
        <end position="338"/>
    </location>
</feature>
<keyword evidence="19" id="KW-0670">Pyruvate</keyword>
<dbReference type="InterPro" id="IPR008279">
    <property type="entry name" value="PEP-util_enz_mobile_dom"/>
</dbReference>
<dbReference type="Gene3D" id="1.10.189.10">
    <property type="entry name" value="Pyruvate Phosphate Dikinase, domain 2"/>
    <property type="match status" value="1"/>
</dbReference>
<protein>
    <recommendedName>
        <fullName evidence="4 11">Pyruvate, phosphate dikinase</fullName>
        <ecNumber evidence="3 11">2.7.9.1</ecNumber>
    </recommendedName>
</protein>
<keyword evidence="9" id="KW-0067">ATP-binding</keyword>
<evidence type="ECO:0000256" key="14">
    <source>
        <dbReference type="PIRSR" id="PIRSR000853-3"/>
    </source>
</evidence>
<comment type="caution">
    <text evidence="19">The sequence shown here is derived from an EMBL/GenBank/DDBJ whole genome shotgun (WGS) entry which is preliminary data.</text>
</comment>
<comment type="similarity">
    <text evidence="2 11">Belongs to the PEP-utilizing enzyme family.</text>
</comment>
<feature type="binding site" evidence="14">
    <location>
        <position position="823"/>
    </location>
    <ligand>
        <name>Mg(2+)</name>
        <dbReference type="ChEBI" id="CHEBI:18420"/>
    </ligand>
</feature>
<dbReference type="InterPro" id="IPR018274">
    <property type="entry name" value="PEP_util_AS"/>
</dbReference>
<dbReference type="InterPro" id="IPR000121">
    <property type="entry name" value="PEP_util_C"/>
</dbReference>
<dbReference type="SUPFAM" id="SSF52009">
    <property type="entry name" value="Phosphohistidine domain"/>
    <property type="match status" value="1"/>
</dbReference>
<evidence type="ECO:0000259" key="18">
    <source>
        <dbReference type="Pfam" id="PF02896"/>
    </source>
</evidence>
<proteinExistence type="inferred from homology"/>
<feature type="domain" description="PEP-utilising enzyme mobile" evidence="16">
    <location>
        <begin position="471"/>
        <end position="553"/>
    </location>
</feature>
<feature type="binding site" evidence="13">
    <location>
        <position position="847"/>
    </location>
    <ligand>
        <name>substrate</name>
    </ligand>
</feature>
<feature type="binding site" evidence="14">
    <location>
        <position position="847"/>
    </location>
    <ligand>
        <name>Mg(2+)</name>
        <dbReference type="ChEBI" id="CHEBI:18420"/>
    </ligand>
</feature>
<dbReference type="Pfam" id="PF02896">
    <property type="entry name" value="PEP-utilizers_C"/>
    <property type="match status" value="1"/>
</dbReference>
<dbReference type="PROSITE" id="PS00370">
    <property type="entry name" value="PEP_ENZYMES_PHOS_SITE"/>
    <property type="match status" value="1"/>
</dbReference>
<dbReference type="GO" id="GO:0046872">
    <property type="term" value="F:metal ion binding"/>
    <property type="evidence" value="ECO:0007669"/>
    <property type="project" value="UniProtKB-UniRule"/>
</dbReference>
<dbReference type="SUPFAM" id="SSF56059">
    <property type="entry name" value="Glutathione synthetase ATP-binding domain-like"/>
    <property type="match status" value="1"/>
</dbReference>
<dbReference type="NCBIfam" id="TIGR01828">
    <property type="entry name" value="pyru_phos_dikin"/>
    <property type="match status" value="1"/>
</dbReference>
<sequence>MDPGSDAGIGARDAAAVAHSGIGPDVVQASAPPASLGSRETRSLDAVRDTEGRPVQYVFDFTEGSKDQRDLLGGKGANLAEMTSLGLPVPPGFTISTEACRTYLATGREPDGLAAEVDWHLAGLESGMGKRLGDATDPLLVSVRSGARFSMPGMMDTVLNVGLTDTSVEGLAAVAGDERFAWDSYRRLIQMFGKTVLGVDGEHFDKALEARKKDTGAESDVDLGADDLRELVAEFKEIVRRESDTDFPQDPREQLDRAVRAVFESWNTERARIYRRQERIPDDLGTAVNVVAMVFGNLGPDSGTGVAFTRDPATGEQGVYGDYLPNAQGEDVVAGIRNTLSLADLERLDKASYDQLLGIMETLEKHYRDLCDIEFTIERGKLWMLQTRVGKRTAAAAFRIAGQLVDEGLIDADEALTRVTGAQLAQLMFPQFDPAADRTAIARGMAASPGAAVGRVAFDSATAVEWAQQGDDVILVRRETNPDDLRGMVASRGVLTSRGGKTSHAAVVARGMGRTCVVGVEALRVDPRAREFTTPDGARVAEGDVISIDGGTGEVFLGSVPVVPSAVVDALYGGAAAPSASSADEDGARQEVVAAVLRLMRHADDRRRLEVRANADTGEDARRARDLGAAGIGLCRTEHMFLGARRKIVEHVILARTPEQRDAGLDELRPLQRADFTEILEAMDGHPVTIRLLDPPLHEFLPDITELSVRVAVADATGSPDAEAAALLAQVQRLHEQNPMLGMRGVRLGLVVPGLFQLQVRAIAEAAASLLARGLDPRPQIMVPLVAAVQELEAIRDMAEATVAEVAAETGTDLRFPVGTMIELPRACMTAHEIAEAAEFFSFGTNDLTQTTWGFSRDDVEATFFPAYLERGIFGVSPFESLDADGVGRLVSIAAWEGKETRPDLELGVCGEHGGDPDSIHFFESIKLDYVSCSPFRVPVARLEAGRAALVTEGSDSR</sequence>
<evidence type="ECO:0000259" key="16">
    <source>
        <dbReference type="Pfam" id="PF00391"/>
    </source>
</evidence>
<dbReference type="SUPFAM" id="SSF51621">
    <property type="entry name" value="Phosphoenolpyruvate/pyruvate domain"/>
    <property type="match status" value="1"/>
</dbReference>
<dbReference type="InterPro" id="IPR010121">
    <property type="entry name" value="Pyruvate_phosphate_dikinase"/>
</dbReference>
<dbReference type="OrthoDB" id="9765468at2"/>
<feature type="domain" description="PEP-utilising enzyme C-terminal" evidence="18">
    <location>
        <begin position="596"/>
        <end position="946"/>
    </location>
</feature>
<dbReference type="InterPro" id="IPR040442">
    <property type="entry name" value="Pyrv_kinase-like_dom_sf"/>
</dbReference>
<feature type="binding site" evidence="13">
    <location>
        <position position="636"/>
    </location>
    <ligand>
        <name>substrate</name>
    </ligand>
</feature>
<dbReference type="InterPro" id="IPR015813">
    <property type="entry name" value="Pyrv/PenolPyrv_kinase-like_dom"/>
</dbReference>
<dbReference type="NCBIfam" id="NF004531">
    <property type="entry name" value="PRK05878.1"/>
    <property type="match status" value="1"/>
</dbReference>
<evidence type="ECO:0000256" key="1">
    <source>
        <dbReference type="ARBA" id="ARBA00001946"/>
    </source>
</evidence>
<dbReference type="Gene3D" id="3.20.20.60">
    <property type="entry name" value="Phosphoenolpyruvate-binding domains"/>
    <property type="match status" value="1"/>
</dbReference>
<evidence type="ECO:0000256" key="10">
    <source>
        <dbReference type="ARBA" id="ARBA00022842"/>
    </source>
</evidence>
<dbReference type="PANTHER" id="PTHR22931">
    <property type="entry name" value="PHOSPHOENOLPYRUVATE DIKINASE-RELATED"/>
    <property type="match status" value="1"/>
</dbReference>
<feature type="domain" description="Pyruvate phosphate dikinase AMP/ATP-binding" evidence="17">
    <location>
        <begin position="346"/>
        <end position="396"/>
    </location>
</feature>
<comment type="catalytic activity">
    <reaction evidence="11">
        <text>pyruvate + phosphate + ATP = phosphoenolpyruvate + AMP + diphosphate + H(+)</text>
        <dbReference type="Rhea" id="RHEA:10756"/>
        <dbReference type="ChEBI" id="CHEBI:15361"/>
        <dbReference type="ChEBI" id="CHEBI:15378"/>
        <dbReference type="ChEBI" id="CHEBI:30616"/>
        <dbReference type="ChEBI" id="CHEBI:33019"/>
        <dbReference type="ChEBI" id="CHEBI:43474"/>
        <dbReference type="ChEBI" id="CHEBI:58702"/>
        <dbReference type="ChEBI" id="CHEBI:456215"/>
        <dbReference type="EC" id="2.7.9.1"/>
    </reaction>
</comment>
<dbReference type="InterPro" id="IPR036637">
    <property type="entry name" value="Phosphohistidine_dom_sf"/>
</dbReference>
<dbReference type="AlphaFoldDB" id="A0A4R4RTY6"/>
<evidence type="ECO:0000256" key="9">
    <source>
        <dbReference type="ARBA" id="ARBA00022840"/>
    </source>
</evidence>
<dbReference type="Pfam" id="PF00391">
    <property type="entry name" value="PEP-utilizers"/>
    <property type="match status" value="1"/>
</dbReference>
<dbReference type="Gene3D" id="1.20.80.30">
    <property type="match status" value="1"/>
</dbReference>
<dbReference type="EC" id="2.7.9.1" evidence="3 11"/>
<feature type="domain" description="Pyruvate phosphate dikinase AMP/ATP-binding" evidence="17">
    <location>
        <begin position="70"/>
        <end position="108"/>
    </location>
</feature>
<keyword evidence="7" id="KW-0547">Nucleotide-binding</keyword>
<evidence type="ECO:0000256" key="2">
    <source>
        <dbReference type="ARBA" id="ARBA00007837"/>
    </source>
</evidence>
<name>A0A4R4RTY6_9ACTN</name>
<keyword evidence="10 14" id="KW-0460">Magnesium</keyword>
<keyword evidence="8 19" id="KW-0418">Kinase</keyword>
<feature type="binding site" evidence="13">
    <location>
        <position position="691"/>
    </location>
    <ligand>
        <name>substrate</name>
    </ligand>
</feature>
<feature type="active site" description="Proton donor" evidence="12">
    <location>
        <position position="910"/>
    </location>
</feature>
<dbReference type="Gene3D" id="3.30.470.20">
    <property type="entry name" value="ATP-grasp fold, B domain"/>
    <property type="match status" value="1"/>
</dbReference>
<evidence type="ECO:0000313" key="19">
    <source>
        <dbReference type="EMBL" id="TDC53460.1"/>
    </source>
</evidence>
<evidence type="ECO:0000256" key="3">
    <source>
        <dbReference type="ARBA" id="ARBA00011994"/>
    </source>
</evidence>
<keyword evidence="6 14" id="KW-0479">Metal-binding</keyword>
<evidence type="ECO:0000256" key="6">
    <source>
        <dbReference type="ARBA" id="ARBA00022723"/>
    </source>
</evidence>
<evidence type="ECO:0000256" key="15">
    <source>
        <dbReference type="SAM" id="MobiDB-lite"/>
    </source>
</evidence>
<dbReference type="Gene3D" id="3.50.30.10">
    <property type="entry name" value="Phosphohistidine domain"/>
    <property type="match status" value="1"/>
</dbReference>
<dbReference type="InterPro" id="IPR013815">
    <property type="entry name" value="ATP_grasp_subdomain_1"/>
</dbReference>
<evidence type="ECO:0000256" key="8">
    <source>
        <dbReference type="ARBA" id="ARBA00022777"/>
    </source>
</evidence>
<accession>A0A4R4RTY6</accession>
<evidence type="ECO:0000313" key="20">
    <source>
        <dbReference type="Proteomes" id="UP000295621"/>
    </source>
</evidence>
<evidence type="ECO:0000256" key="12">
    <source>
        <dbReference type="PIRSR" id="PIRSR000853-1"/>
    </source>
</evidence>
<dbReference type="GO" id="GO:0005524">
    <property type="term" value="F:ATP binding"/>
    <property type="evidence" value="ECO:0007669"/>
    <property type="project" value="UniProtKB-UniRule"/>
</dbReference>
<feature type="binding site" evidence="13">
    <location>
        <position position="845"/>
    </location>
    <ligand>
        <name>substrate</name>
    </ligand>
</feature>
<dbReference type="GO" id="GO:0050242">
    <property type="term" value="F:pyruvate, phosphate dikinase activity"/>
    <property type="evidence" value="ECO:0007669"/>
    <property type="project" value="UniProtKB-UniRule"/>
</dbReference>
<reference evidence="19 20" key="1">
    <citation type="submission" date="2019-02" db="EMBL/GenBank/DDBJ databases">
        <title>Draft genome sequences of novel Actinobacteria.</title>
        <authorList>
            <person name="Sahin N."/>
            <person name="Ay H."/>
            <person name="Saygin H."/>
        </authorList>
    </citation>
    <scope>NUCLEOTIDE SEQUENCE [LARGE SCALE GENOMIC DNA]</scope>
    <source>
        <strain evidence="19 20">KC603</strain>
    </source>
</reference>
<feature type="active site" description="Tele-phosphohistidine intermediate" evidence="12">
    <location>
        <position position="504"/>
    </location>
</feature>
<keyword evidence="5 19" id="KW-0808">Transferase</keyword>
<dbReference type="Proteomes" id="UP000295621">
    <property type="component" value="Unassembled WGS sequence"/>
</dbReference>
<evidence type="ECO:0000256" key="5">
    <source>
        <dbReference type="ARBA" id="ARBA00022679"/>
    </source>
</evidence>
<evidence type="ECO:0000256" key="11">
    <source>
        <dbReference type="PIRNR" id="PIRNR000853"/>
    </source>
</evidence>
<evidence type="ECO:0000259" key="17">
    <source>
        <dbReference type="Pfam" id="PF01326"/>
    </source>
</evidence>
<dbReference type="GO" id="GO:0016301">
    <property type="term" value="F:kinase activity"/>
    <property type="evidence" value="ECO:0007669"/>
    <property type="project" value="UniProtKB-UniRule"/>
</dbReference>
<comment type="cofactor">
    <cofactor evidence="1 11 14">
        <name>Mg(2+)</name>
        <dbReference type="ChEBI" id="CHEBI:18420"/>
    </cofactor>
</comment>
<gene>
    <name evidence="19" type="ORF">E1212_05740</name>
</gene>
<feature type="binding site" evidence="13">
    <location>
        <position position="846"/>
    </location>
    <ligand>
        <name>substrate</name>
    </ligand>
</feature>
<feature type="binding site" evidence="13">
    <location>
        <position position="823"/>
    </location>
    <ligand>
        <name>substrate</name>
    </ligand>
</feature>
<dbReference type="InterPro" id="IPR002192">
    <property type="entry name" value="PPDK_AMP/ATP-bd"/>
</dbReference>
<dbReference type="EMBL" id="SMKL01000009">
    <property type="protein sequence ID" value="TDC53460.1"/>
    <property type="molecule type" value="Genomic_DNA"/>
</dbReference>